<dbReference type="OrthoDB" id="408631at2759"/>
<keyword evidence="2 3" id="KW-0378">Hydrolase</keyword>
<keyword evidence="3" id="KW-0732">Signal</keyword>
<dbReference type="InterPro" id="IPR019826">
    <property type="entry name" value="Carboxylesterase_B_AS"/>
</dbReference>
<dbReference type="PROSITE" id="PS00122">
    <property type="entry name" value="CARBOXYLESTERASE_B_1"/>
    <property type="match status" value="1"/>
</dbReference>
<dbReference type="Gene3D" id="3.40.50.1820">
    <property type="entry name" value="alpha/beta hydrolase"/>
    <property type="match status" value="1"/>
</dbReference>
<dbReference type="AlphaFoldDB" id="A0A0C3DC00"/>
<evidence type="ECO:0000256" key="2">
    <source>
        <dbReference type="ARBA" id="ARBA00022801"/>
    </source>
</evidence>
<evidence type="ECO:0000259" key="4">
    <source>
        <dbReference type="Pfam" id="PF00135"/>
    </source>
</evidence>
<dbReference type="InterPro" id="IPR002018">
    <property type="entry name" value="CarbesteraseB"/>
</dbReference>
<name>A0A0C3DC00_OIDMZ</name>
<dbReference type="InParanoid" id="A0A0C3DC00"/>
<dbReference type="EMBL" id="KN832870">
    <property type="protein sequence ID" value="KIN08879.1"/>
    <property type="molecule type" value="Genomic_DNA"/>
</dbReference>
<evidence type="ECO:0000313" key="6">
    <source>
        <dbReference type="Proteomes" id="UP000054321"/>
    </source>
</evidence>
<dbReference type="Proteomes" id="UP000054321">
    <property type="component" value="Unassembled WGS sequence"/>
</dbReference>
<evidence type="ECO:0000313" key="5">
    <source>
        <dbReference type="EMBL" id="KIN08879.1"/>
    </source>
</evidence>
<organism evidence="5 6">
    <name type="scientific">Oidiodendron maius (strain Zn)</name>
    <dbReference type="NCBI Taxonomy" id="913774"/>
    <lineage>
        <taxon>Eukaryota</taxon>
        <taxon>Fungi</taxon>
        <taxon>Dikarya</taxon>
        <taxon>Ascomycota</taxon>
        <taxon>Pezizomycotina</taxon>
        <taxon>Leotiomycetes</taxon>
        <taxon>Leotiomycetes incertae sedis</taxon>
        <taxon>Myxotrichaceae</taxon>
        <taxon>Oidiodendron</taxon>
    </lineage>
</organism>
<evidence type="ECO:0000256" key="3">
    <source>
        <dbReference type="RuleBase" id="RU361235"/>
    </source>
</evidence>
<proteinExistence type="inferred from homology"/>
<dbReference type="SUPFAM" id="SSF53474">
    <property type="entry name" value="alpha/beta-Hydrolases"/>
    <property type="match status" value="1"/>
</dbReference>
<gene>
    <name evidence="5" type="ORF">OIDMADRAFT_141124</name>
</gene>
<dbReference type="PANTHER" id="PTHR11559">
    <property type="entry name" value="CARBOXYLESTERASE"/>
    <property type="match status" value="1"/>
</dbReference>
<dbReference type="HOGENOM" id="CLU_006586_10_4_1"/>
<dbReference type="InterPro" id="IPR050309">
    <property type="entry name" value="Type-B_Carboxylest/Lipase"/>
</dbReference>
<accession>A0A0C3DC00</accession>
<dbReference type="EC" id="3.1.1.-" evidence="3"/>
<dbReference type="GO" id="GO:0016787">
    <property type="term" value="F:hydrolase activity"/>
    <property type="evidence" value="ECO:0007669"/>
    <property type="project" value="UniProtKB-KW"/>
</dbReference>
<feature type="chain" id="PRO_5005111075" description="Carboxylic ester hydrolase" evidence="3">
    <location>
        <begin position="24"/>
        <end position="604"/>
    </location>
</feature>
<keyword evidence="6" id="KW-1185">Reference proteome</keyword>
<comment type="similarity">
    <text evidence="1 3">Belongs to the type-B carboxylesterase/lipase family.</text>
</comment>
<feature type="domain" description="Carboxylesterase type B" evidence="4">
    <location>
        <begin position="40"/>
        <end position="548"/>
    </location>
</feature>
<reference evidence="6" key="2">
    <citation type="submission" date="2015-01" db="EMBL/GenBank/DDBJ databases">
        <title>Evolutionary Origins and Diversification of the Mycorrhizal Mutualists.</title>
        <authorList>
            <consortium name="DOE Joint Genome Institute"/>
            <consortium name="Mycorrhizal Genomics Consortium"/>
            <person name="Kohler A."/>
            <person name="Kuo A."/>
            <person name="Nagy L.G."/>
            <person name="Floudas D."/>
            <person name="Copeland A."/>
            <person name="Barry K.W."/>
            <person name="Cichocki N."/>
            <person name="Veneault-Fourrey C."/>
            <person name="LaButti K."/>
            <person name="Lindquist E.A."/>
            <person name="Lipzen A."/>
            <person name="Lundell T."/>
            <person name="Morin E."/>
            <person name="Murat C."/>
            <person name="Riley R."/>
            <person name="Ohm R."/>
            <person name="Sun H."/>
            <person name="Tunlid A."/>
            <person name="Henrissat B."/>
            <person name="Grigoriev I.V."/>
            <person name="Hibbett D.S."/>
            <person name="Martin F."/>
        </authorList>
    </citation>
    <scope>NUCLEOTIDE SEQUENCE [LARGE SCALE GENOMIC DNA]</scope>
    <source>
        <strain evidence="6">Zn</strain>
    </source>
</reference>
<reference evidence="5 6" key="1">
    <citation type="submission" date="2014-04" db="EMBL/GenBank/DDBJ databases">
        <authorList>
            <consortium name="DOE Joint Genome Institute"/>
            <person name="Kuo A."/>
            <person name="Martino E."/>
            <person name="Perotto S."/>
            <person name="Kohler A."/>
            <person name="Nagy L.G."/>
            <person name="Floudas D."/>
            <person name="Copeland A."/>
            <person name="Barry K.W."/>
            <person name="Cichocki N."/>
            <person name="Veneault-Fourrey C."/>
            <person name="LaButti K."/>
            <person name="Lindquist E.A."/>
            <person name="Lipzen A."/>
            <person name="Lundell T."/>
            <person name="Morin E."/>
            <person name="Murat C."/>
            <person name="Sun H."/>
            <person name="Tunlid A."/>
            <person name="Henrissat B."/>
            <person name="Grigoriev I.V."/>
            <person name="Hibbett D.S."/>
            <person name="Martin F."/>
            <person name="Nordberg H.P."/>
            <person name="Cantor M.N."/>
            <person name="Hua S.X."/>
        </authorList>
    </citation>
    <scope>NUCLEOTIDE SEQUENCE [LARGE SCALE GENOMIC DNA]</scope>
    <source>
        <strain evidence="5 6">Zn</strain>
    </source>
</reference>
<dbReference type="InterPro" id="IPR029058">
    <property type="entry name" value="AB_hydrolase_fold"/>
</dbReference>
<evidence type="ECO:0000256" key="1">
    <source>
        <dbReference type="ARBA" id="ARBA00005964"/>
    </source>
</evidence>
<feature type="signal peptide" evidence="3">
    <location>
        <begin position="1"/>
        <end position="23"/>
    </location>
</feature>
<protein>
    <recommendedName>
        <fullName evidence="3">Carboxylic ester hydrolase</fullName>
        <ecNumber evidence="3">3.1.1.-</ecNumber>
    </recommendedName>
</protein>
<dbReference type="STRING" id="913774.A0A0C3DC00"/>
<dbReference type="Pfam" id="PF00135">
    <property type="entry name" value="COesterase"/>
    <property type="match status" value="1"/>
</dbReference>
<sequence length="604" mass="64129">MHFSRCSLGLVLTSALLPSVIFAAPYVQDRKHNLSYQGITSSPGIEQFLGIPYGVSTAGSNRFAPPQPFSPPCGHVFNATVAGHSCPQNVGTPSDPESPVTDIDEDCLNLNVARPAGRAGREGLLPVLVWIYGGGLNTGSASTADTTPDGLIRQSVESGLPVLYVALNYRLNIFGFATSEALRGSKSLNNGLRDQRLALEWVRENIEAFGGDPNKITIFGESSGGLSVGVQVLAYGGSKPVPFHSAIMQSTALEAGMASDISFNSTAGVAVMAGCLNGSAASNFTPGSLSQDPAVISCLRSLPMETLLNVSNIFIAGESATTDGDIFLPTVDQDFIPSLASDLVSSGKFPKMPLIIGWEENDGTLFTDPTISTPVNTKAFVTLYFPYLTSSSLSTLLDLYPSTDFEANVAASRSAEFYRSAEIMRDILFVCPSLLFGKAMAEKYAASDDCAAPPVYLFASNQTLIANFYAAALGLTGLGVPHGSELSYLWGNISLSNGTNFGIPGYTFAPTAEDYELEKQMPRSWAGFAWMDNPSLEGKGTLPDWTSAYPNVNRDSNGDVYVIAGGHQGMAGSEGQYNSDIFHEKIAERCAFLNSPVVIGQLKY</sequence>
<dbReference type="ESTHER" id="9pezi-a0a0c3dc00">
    <property type="family name" value="Fungal_carboxylesterase_lipase"/>
</dbReference>